<evidence type="ECO:0008006" key="3">
    <source>
        <dbReference type="Google" id="ProtNLM"/>
    </source>
</evidence>
<evidence type="ECO:0000313" key="1">
    <source>
        <dbReference type="EMBL" id="TGM23618.1"/>
    </source>
</evidence>
<keyword evidence="2" id="KW-1185">Reference proteome</keyword>
<dbReference type="Proteomes" id="UP000298057">
    <property type="component" value="Unassembled WGS sequence"/>
</dbReference>
<sequence length="237" mass="26550">MNKKFLILIFFVINCAVESAPFPQITMEKLLDQDWTAFGALHTYGMKLAFMKNRTFTEELVGEGCLGYSGTFSFNNNELILIGEKESPCGPDGFIAKRVCKLVSQSADPFYFESLICDGGTYYGSGLKPAGSMIKIQDVDAVIIEPRTAIARANIKIREKPSLSSKSYNCRLESEEFVPFFPKGRELALHARTLKKEKVNGKEAYWYFVRPDLDGYVSCSVDTNYTSLVWIFGGSVD</sequence>
<accession>A0ABY2NFP1</accession>
<dbReference type="EMBL" id="RQGU01000061">
    <property type="protein sequence ID" value="TGM23618.1"/>
    <property type="molecule type" value="Genomic_DNA"/>
</dbReference>
<name>A0ABY2NFP1_9LEPT</name>
<reference evidence="2" key="1">
    <citation type="journal article" date="2019" name="PLoS Negl. Trop. Dis.">
        <title>Revisiting the worldwide diversity of Leptospira species in the environment.</title>
        <authorList>
            <person name="Vincent A.T."/>
            <person name="Schiettekatte O."/>
            <person name="Bourhy P."/>
            <person name="Veyrier F.J."/>
            <person name="Picardeau M."/>
        </authorList>
    </citation>
    <scope>NUCLEOTIDE SEQUENCE [LARGE SCALE GENOMIC DNA]</scope>
    <source>
        <strain evidence="2">201702406</strain>
    </source>
</reference>
<evidence type="ECO:0000313" key="2">
    <source>
        <dbReference type="Proteomes" id="UP000298057"/>
    </source>
</evidence>
<proteinExistence type="predicted"/>
<protein>
    <recommendedName>
        <fullName evidence="3">META domain-containing protein</fullName>
    </recommendedName>
</protein>
<gene>
    <name evidence="1" type="ORF">EHQ82_05220</name>
</gene>
<organism evidence="1 2">
    <name type="scientific">Leptospira selangorensis</name>
    <dbReference type="NCBI Taxonomy" id="2484982"/>
    <lineage>
        <taxon>Bacteria</taxon>
        <taxon>Pseudomonadati</taxon>
        <taxon>Spirochaetota</taxon>
        <taxon>Spirochaetia</taxon>
        <taxon>Leptospirales</taxon>
        <taxon>Leptospiraceae</taxon>
        <taxon>Leptospira</taxon>
    </lineage>
</organism>
<dbReference type="RefSeq" id="WP_135626466.1">
    <property type="nucleotide sequence ID" value="NZ_RQGU01000061.1"/>
</dbReference>
<comment type="caution">
    <text evidence="1">The sequence shown here is derived from an EMBL/GenBank/DDBJ whole genome shotgun (WGS) entry which is preliminary data.</text>
</comment>